<feature type="compositionally biased region" description="Polar residues" evidence="1">
    <location>
        <begin position="24"/>
        <end position="33"/>
    </location>
</feature>
<feature type="region of interest" description="Disordered" evidence="1">
    <location>
        <begin position="79"/>
        <end position="99"/>
    </location>
</feature>
<protein>
    <submittedName>
        <fullName evidence="2">Uncharacterized protein</fullName>
    </submittedName>
</protein>
<dbReference type="OrthoDB" id="6352407at2759"/>
<sequence>MEVDDEISFKNPVPDFEERLMTRQENVLSTSQRRTGRKSRAETLAAPSPAHAASIAASATVSEPENMNDITFGFELGASTTSASKGPKKSMGRKSLSSEWPEDERHDILSFYDNLNPDASEQKRIALTCKYVSLYMDKELPSKLLYQWVQKKGRENLRTVSTFTVPEGEQQKQVALKIFRDLNDSSSETARINYTLKYLDVQYSLNITSKQLYDWLSEKPTAKKGARRR</sequence>
<keyword evidence="3" id="KW-1185">Reference proteome</keyword>
<organism evidence="2 3">
    <name type="scientific">Armadillidium nasatum</name>
    <dbReference type="NCBI Taxonomy" id="96803"/>
    <lineage>
        <taxon>Eukaryota</taxon>
        <taxon>Metazoa</taxon>
        <taxon>Ecdysozoa</taxon>
        <taxon>Arthropoda</taxon>
        <taxon>Crustacea</taxon>
        <taxon>Multicrustacea</taxon>
        <taxon>Malacostraca</taxon>
        <taxon>Eumalacostraca</taxon>
        <taxon>Peracarida</taxon>
        <taxon>Isopoda</taxon>
        <taxon>Oniscidea</taxon>
        <taxon>Crinocheta</taxon>
        <taxon>Armadillidiidae</taxon>
        <taxon>Armadillidium</taxon>
    </lineage>
</organism>
<evidence type="ECO:0000256" key="1">
    <source>
        <dbReference type="SAM" id="MobiDB-lite"/>
    </source>
</evidence>
<gene>
    <name evidence="2" type="ORF">Anas_06673</name>
</gene>
<proteinExistence type="predicted"/>
<accession>A0A5N5TNT4</accession>
<evidence type="ECO:0000313" key="2">
    <source>
        <dbReference type="EMBL" id="KAB7507816.1"/>
    </source>
</evidence>
<feature type="region of interest" description="Disordered" evidence="1">
    <location>
        <begin position="24"/>
        <end position="61"/>
    </location>
</feature>
<dbReference type="EMBL" id="SEYY01000200">
    <property type="protein sequence ID" value="KAB7507816.1"/>
    <property type="molecule type" value="Genomic_DNA"/>
</dbReference>
<comment type="caution">
    <text evidence="2">The sequence shown here is derived from an EMBL/GenBank/DDBJ whole genome shotgun (WGS) entry which is preliminary data.</text>
</comment>
<evidence type="ECO:0000313" key="3">
    <source>
        <dbReference type="Proteomes" id="UP000326759"/>
    </source>
</evidence>
<reference evidence="2 3" key="1">
    <citation type="journal article" date="2019" name="PLoS Biol.">
        <title>Sex chromosomes control vertical transmission of feminizing Wolbachia symbionts in an isopod.</title>
        <authorList>
            <person name="Becking T."/>
            <person name="Chebbi M.A."/>
            <person name="Giraud I."/>
            <person name="Moumen B."/>
            <person name="Laverre T."/>
            <person name="Caubet Y."/>
            <person name="Peccoud J."/>
            <person name="Gilbert C."/>
            <person name="Cordaux R."/>
        </authorList>
    </citation>
    <scope>NUCLEOTIDE SEQUENCE [LARGE SCALE GENOMIC DNA]</scope>
    <source>
        <strain evidence="2">ANa2</strain>
        <tissue evidence="2">Whole body excluding digestive tract and cuticle</tissue>
    </source>
</reference>
<feature type="compositionally biased region" description="Low complexity" evidence="1">
    <location>
        <begin position="45"/>
        <end position="59"/>
    </location>
</feature>
<name>A0A5N5TNT4_9CRUS</name>
<dbReference type="AlphaFoldDB" id="A0A5N5TNT4"/>
<dbReference type="Proteomes" id="UP000326759">
    <property type="component" value="Unassembled WGS sequence"/>
</dbReference>